<protein>
    <submittedName>
        <fullName evidence="3">RNA polymerase sigma-70 factor (ECF subfamily)</fullName>
    </submittedName>
</protein>
<dbReference type="PANTHER" id="PTHR30173">
    <property type="entry name" value="SIGMA 19 FACTOR"/>
    <property type="match status" value="1"/>
</dbReference>
<organism evidence="3 4">
    <name type="scientific">Agrilutibacter niabensis</name>
    <dbReference type="NCBI Taxonomy" id="380628"/>
    <lineage>
        <taxon>Bacteria</taxon>
        <taxon>Pseudomonadati</taxon>
        <taxon>Pseudomonadota</taxon>
        <taxon>Gammaproteobacteria</taxon>
        <taxon>Lysobacterales</taxon>
        <taxon>Lysobacteraceae</taxon>
        <taxon>Agrilutibacter</taxon>
    </lineage>
</organism>
<gene>
    <name evidence="3" type="ORF">J2X04_000212</name>
</gene>
<evidence type="ECO:0000256" key="1">
    <source>
        <dbReference type="SAM" id="MobiDB-lite"/>
    </source>
</evidence>
<feature type="domain" description="RNA polymerase sigma factor 70 region 4 type 2" evidence="2">
    <location>
        <begin position="39"/>
        <end position="89"/>
    </location>
</feature>
<evidence type="ECO:0000313" key="3">
    <source>
        <dbReference type="EMBL" id="MDR7097865.1"/>
    </source>
</evidence>
<dbReference type="InterPro" id="IPR036388">
    <property type="entry name" value="WH-like_DNA-bd_sf"/>
</dbReference>
<dbReference type="InterPro" id="IPR013324">
    <property type="entry name" value="RNA_pol_sigma_r3/r4-like"/>
</dbReference>
<reference evidence="3 4" key="1">
    <citation type="submission" date="2023-07" db="EMBL/GenBank/DDBJ databases">
        <title>Sorghum-associated microbial communities from plants grown in Nebraska, USA.</title>
        <authorList>
            <person name="Schachtman D."/>
        </authorList>
    </citation>
    <scope>NUCLEOTIDE SEQUENCE [LARGE SCALE GENOMIC DNA]</scope>
    <source>
        <strain evidence="3 4">BE187</strain>
    </source>
</reference>
<evidence type="ECO:0000313" key="4">
    <source>
        <dbReference type="Proteomes" id="UP001267878"/>
    </source>
</evidence>
<proteinExistence type="predicted"/>
<comment type="caution">
    <text evidence="3">The sequence shown here is derived from an EMBL/GenBank/DDBJ whole genome shotgun (WGS) entry which is preliminary data.</text>
</comment>
<name>A0ABU1VKK1_9GAMM</name>
<dbReference type="Gene3D" id="1.10.10.10">
    <property type="entry name" value="Winged helix-like DNA-binding domain superfamily/Winged helix DNA-binding domain"/>
    <property type="match status" value="1"/>
</dbReference>
<dbReference type="Proteomes" id="UP001267878">
    <property type="component" value="Unassembled WGS sequence"/>
</dbReference>
<evidence type="ECO:0000259" key="2">
    <source>
        <dbReference type="Pfam" id="PF08281"/>
    </source>
</evidence>
<dbReference type="InterPro" id="IPR052704">
    <property type="entry name" value="ECF_Sigma-70_Domain"/>
</dbReference>
<feature type="region of interest" description="Disordered" evidence="1">
    <location>
        <begin position="1"/>
        <end position="30"/>
    </location>
</feature>
<accession>A0ABU1VKK1</accession>
<dbReference type="Pfam" id="PF08281">
    <property type="entry name" value="Sigma70_r4_2"/>
    <property type="match status" value="1"/>
</dbReference>
<keyword evidence="4" id="KW-1185">Reference proteome</keyword>
<dbReference type="RefSeq" id="WP_310051121.1">
    <property type="nucleotide sequence ID" value="NZ_JAVDVW010000001.1"/>
</dbReference>
<dbReference type="InterPro" id="IPR013249">
    <property type="entry name" value="RNA_pol_sigma70_r4_t2"/>
</dbReference>
<dbReference type="SUPFAM" id="SSF88659">
    <property type="entry name" value="Sigma3 and sigma4 domains of RNA polymerase sigma factors"/>
    <property type="match status" value="1"/>
</dbReference>
<dbReference type="EMBL" id="JAVDVW010000001">
    <property type="protein sequence ID" value="MDR7097865.1"/>
    <property type="molecule type" value="Genomic_DNA"/>
</dbReference>
<dbReference type="PANTHER" id="PTHR30173:SF43">
    <property type="entry name" value="ECF RNA POLYMERASE SIGMA FACTOR SIGI-RELATED"/>
    <property type="match status" value="1"/>
</dbReference>
<sequence length="106" mass="11899">MRNPLSQTRSLERPWCVTTDNDNPRTGAMPSSVERVWSEFMSALDALAPDVRAAFLLHEVFEAGYDDIASLIGQPADTCRTHVEYAREHALSRMRPPGRQAKAQTQ</sequence>